<organism evidence="2 3">
    <name type="scientific">Dreissena polymorpha</name>
    <name type="common">Zebra mussel</name>
    <name type="synonym">Mytilus polymorpha</name>
    <dbReference type="NCBI Taxonomy" id="45954"/>
    <lineage>
        <taxon>Eukaryota</taxon>
        <taxon>Metazoa</taxon>
        <taxon>Spiralia</taxon>
        <taxon>Lophotrochozoa</taxon>
        <taxon>Mollusca</taxon>
        <taxon>Bivalvia</taxon>
        <taxon>Autobranchia</taxon>
        <taxon>Heteroconchia</taxon>
        <taxon>Euheterodonta</taxon>
        <taxon>Imparidentia</taxon>
        <taxon>Neoheterodontei</taxon>
        <taxon>Myida</taxon>
        <taxon>Dreissenoidea</taxon>
        <taxon>Dreissenidae</taxon>
        <taxon>Dreissena</taxon>
    </lineage>
</organism>
<accession>A0A9D4G372</accession>
<reference evidence="2" key="2">
    <citation type="submission" date="2020-11" db="EMBL/GenBank/DDBJ databases">
        <authorList>
            <person name="McCartney M.A."/>
            <person name="Auch B."/>
            <person name="Kono T."/>
            <person name="Mallez S."/>
            <person name="Becker A."/>
            <person name="Gohl D.M."/>
            <person name="Silverstein K.A.T."/>
            <person name="Koren S."/>
            <person name="Bechman K.B."/>
            <person name="Herman A."/>
            <person name="Abrahante J.E."/>
            <person name="Garbe J."/>
        </authorList>
    </citation>
    <scope>NUCLEOTIDE SEQUENCE</scope>
    <source>
        <strain evidence="2">Duluth1</strain>
        <tissue evidence="2">Whole animal</tissue>
    </source>
</reference>
<sequence length="368" mass="41473">MIPFRVTETSSRTFRSQKDSTTIPSNQPSTGIITGFHGVRNKIDQVTECFPGNICGIQQAEMDMYAEMNQLYGTDDGKLKGKTIGRNRDKGFPTEGSETFKAQQLSKRDHTSYCLGPKTYATRLGPKTHARKGDGAKRRARINTCVNALDDHGKVRVDDKSKVRVADKCKVRVDDKCKVRVDNKCKVRVDDKCKVRVEDKCKVRVDDKSKVRVDDKCKVRVDDKCIVRVELNEELKSTDTEIELAIGGSDYKEIPVHATKSMVNAEKHEKTSKQPIEVTQVQAKHEQPNRKLVDSKVRRSESLHHEVDNIRSNCMSLEVVINELPDSTASSVFDKLTSTDDDDMVLLSESELEALESEMAANFDSDWD</sequence>
<feature type="region of interest" description="Disordered" evidence="1">
    <location>
        <begin position="1"/>
        <end position="28"/>
    </location>
</feature>
<feature type="compositionally biased region" description="Polar residues" evidence="1">
    <location>
        <begin position="7"/>
        <end position="28"/>
    </location>
</feature>
<protein>
    <submittedName>
        <fullName evidence="2">Uncharacterized protein</fullName>
    </submittedName>
</protein>
<dbReference type="Proteomes" id="UP000828390">
    <property type="component" value="Unassembled WGS sequence"/>
</dbReference>
<evidence type="ECO:0000256" key="1">
    <source>
        <dbReference type="SAM" id="MobiDB-lite"/>
    </source>
</evidence>
<dbReference type="AlphaFoldDB" id="A0A9D4G372"/>
<name>A0A9D4G372_DREPO</name>
<evidence type="ECO:0000313" key="2">
    <source>
        <dbReference type="EMBL" id="KAH3808289.1"/>
    </source>
</evidence>
<reference evidence="2" key="1">
    <citation type="journal article" date="2019" name="bioRxiv">
        <title>The Genome of the Zebra Mussel, Dreissena polymorpha: A Resource for Invasive Species Research.</title>
        <authorList>
            <person name="McCartney M.A."/>
            <person name="Auch B."/>
            <person name="Kono T."/>
            <person name="Mallez S."/>
            <person name="Zhang Y."/>
            <person name="Obille A."/>
            <person name="Becker A."/>
            <person name="Abrahante J.E."/>
            <person name="Garbe J."/>
            <person name="Badalamenti J.P."/>
            <person name="Herman A."/>
            <person name="Mangelson H."/>
            <person name="Liachko I."/>
            <person name="Sullivan S."/>
            <person name="Sone E.D."/>
            <person name="Koren S."/>
            <person name="Silverstein K.A.T."/>
            <person name="Beckman K.B."/>
            <person name="Gohl D.M."/>
        </authorList>
    </citation>
    <scope>NUCLEOTIDE SEQUENCE</scope>
    <source>
        <strain evidence="2">Duluth1</strain>
        <tissue evidence="2">Whole animal</tissue>
    </source>
</reference>
<evidence type="ECO:0000313" key="3">
    <source>
        <dbReference type="Proteomes" id="UP000828390"/>
    </source>
</evidence>
<proteinExistence type="predicted"/>
<comment type="caution">
    <text evidence="2">The sequence shown here is derived from an EMBL/GenBank/DDBJ whole genome shotgun (WGS) entry which is preliminary data.</text>
</comment>
<keyword evidence="3" id="KW-1185">Reference proteome</keyword>
<gene>
    <name evidence="2" type="ORF">DPMN_136642</name>
</gene>
<dbReference type="EMBL" id="JAIWYP010000006">
    <property type="protein sequence ID" value="KAH3808289.1"/>
    <property type="molecule type" value="Genomic_DNA"/>
</dbReference>